<dbReference type="InterPro" id="IPR036390">
    <property type="entry name" value="WH_DNA-bd_sf"/>
</dbReference>
<evidence type="ECO:0000313" key="5">
    <source>
        <dbReference type="EMBL" id="PQD95990.1"/>
    </source>
</evidence>
<dbReference type="EMBL" id="PKOZ01000002">
    <property type="protein sequence ID" value="PQD95990.1"/>
    <property type="molecule type" value="Genomic_DNA"/>
</dbReference>
<evidence type="ECO:0000256" key="3">
    <source>
        <dbReference type="ARBA" id="ARBA00023163"/>
    </source>
</evidence>
<evidence type="ECO:0000256" key="1">
    <source>
        <dbReference type="ARBA" id="ARBA00023015"/>
    </source>
</evidence>
<comment type="caution">
    <text evidence="5">The sequence shown here is derived from an EMBL/GenBank/DDBJ whole genome shotgun (WGS) entry which is preliminary data.</text>
</comment>
<dbReference type="CDD" id="cd07377">
    <property type="entry name" value="WHTH_GntR"/>
    <property type="match status" value="1"/>
</dbReference>
<dbReference type="SMART" id="SM00345">
    <property type="entry name" value="HTH_GNTR"/>
    <property type="match status" value="1"/>
</dbReference>
<keyword evidence="2" id="KW-0238">DNA-binding</keyword>
<name>A0A2S7N1X1_9BACI</name>
<dbReference type="Gene3D" id="1.10.10.10">
    <property type="entry name" value="Winged helix-like DNA-binding domain superfamily/Winged helix DNA-binding domain"/>
    <property type="match status" value="1"/>
</dbReference>
<keyword evidence="3" id="KW-0804">Transcription</keyword>
<dbReference type="PANTHER" id="PTHR43537:SF51">
    <property type="entry name" value="HTH-TYPE TRANSCRIPTIONAL REGULATOR LGOR-RELATED"/>
    <property type="match status" value="1"/>
</dbReference>
<keyword evidence="6" id="KW-1185">Reference proteome</keyword>
<evidence type="ECO:0000259" key="4">
    <source>
        <dbReference type="PROSITE" id="PS50949"/>
    </source>
</evidence>
<dbReference type="GO" id="GO:0003700">
    <property type="term" value="F:DNA-binding transcription factor activity"/>
    <property type="evidence" value="ECO:0007669"/>
    <property type="project" value="InterPro"/>
</dbReference>
<protein>
    <submittedName>
        <fullName evidence="5">GntR family transcriptional regulator</fullName>
    </submittedName>
</protein>
<dbReference type="SMART" id="SM00895">
    <property type="entry name" value="FCD"/>
    <property type="match status" value="1"/>
</dbReference>
<dbReference type="Gene3D" id="1.20.120.530">
    <property type="entry name" value="GntR ligand-binding domain-like"/>
    <property type="match status" value="1"/>
</dbReference>
<dbReference type="SUPFAM" id="SSF48008">
    <property type="entry name" value="GntR ligand-binding domain-like"/>
    <property type="match status" value="1"/>
</dbReference>
<feature type="domain" description="HTH gntR-type" evidence="4">
    <location>
        <begin position="12"/>
        <end position="79"/>
    </location>
</feature>
<dbReference type="PANTHER" id="PTHR43537">
    <property type="entry name" value="TRANSCRIPTIONAL REGULATOR, GNTR FAMILY"/>
    <property type="match status" value="1"/>
</dbReference>
<sequence>MIITVSPKLPGENNKDYAYKVIKNSIMSLELEPGQAISEIELAEALSLSRTPVREVLAKLREEHLIEVIPQVGTYISKINPQLIKEASFMRFHLEKEVLKLACESFPKSALYDLKKNLALQEDLVGQSGKERDFHLLDKQFHHIIFKANQKEHIWEAINRISTHYNRMRLLSEIRHNFDEAIDQHQNIVNILETKDCDQVEAFAKLHIIDATKLWEDLYKKDSPYSNYFEYVEDTPLYIG</sequence>
<dbReference type="SUPFAM" id="SSF46785">
    <property type="entry name" value="Winged helix' DNA-binding domain"/>
    <property type="match status" value="1"/>
</dbReference>
<dbReference type="InterPro" id="IPR008920">
    <property type="entry name" value="TF_FadR/GntR_C"/>
</dbReference>
<dbReference type="AlphaFoldDB" id="A0A2S7N1X1"/>
<dbReference type="Pfam" id="PF07729">
    <property type="entry name" value="FCD"/>
    <property type="match status" value="1"/>
</dbReference>
<dbReference type="InterPro" id="IPR011711">
    <property type="entry name" value="GntR_C"/>
</dbReference>
<dbReference type="Pfam" id="PF00392">
    <property type="entry name" value="GntR"/>
    <property type="match status" value="1"/>
</dbReference>
<evidence type="ECO:0000256" key="2">
    <source>
        <dbReference type="ARBA" id="ARBA00023125"/>
    </source>
</evidence>
<evidence type="ECO:0000313" key="6">
    <source>
        <dbReference type="Proteomes" id="UP000239663"/>
    </source>
</evidence>
<dbReference type="Proteomes" id="UP000239663">
    <property type="component" value="Unassembled WGS sequence"/>
</dbReference>
<dbReference type="RefSeq" id="WP_104848419.1">
    <property type="nucleotide sequence ID" value="NZ_PKOZ01000002.1"/>
</dbReference>
<reference evidence="5 6" key="1">
    <citation type="submission" date="2017-12" db="EMBL/GenBank/DDBJ databases">
        <title>Taxonomic description and draft genome of Pradoshia cofamensis Gen. nov., sp. nov., a thermotolerant bacillale isolated from anterior gut of earthworm Eisenia fetida.</title>
        <authorList>
            <person name="Saha T."/>
            <person name="Chakraborty R."/>
        </authorList>
    </citation>
    <scope>NUCLEOTIDE SEQUENCE [LARGE SCALE GENOMIC DNA]</scope>
    <source>
        <strain evidence="5 6">EAG3</strain>
    </source>
</reference>
<dbReference type="InterPro" id="IPR036388">
    <property type="entry name" value="WH-like_DNA-bd_sf"/>
</dbReference>
<gene>
    <name evidence="5" type="ORF">CYL18_05140</name>
</gene>
<dbReference type="InterPro" id="IPR000524">
    <property type="entry name" value="Tscrpt_reg_HTH_GntR"/>
</dbReference>
<organism evidence="5 6">
    <name type="scientific">Pradoshia eiseniae</name>
    <dbReference type="NCBI Taxonomy" id="2064768"/>
    <lineage>
        <taxon>Bacteria</taxon>
        <taxon>Bacillati</taxon>
        <taxon>Bacillota</taxon>
        <taxon>Bacilli</taxon>
        <taxon>Bacillales</taxon>
        <taxon>Bacillaceae</taxon>
        <taxon>Pradoshia</taxon>
    </lineage>
</organism>
<proteinExistence type="predicted"/>
<dbReference type="GO" id="GO:0003677">
    <property type="term" value="F:DNA binding"/>
    <property type="evidence" value="ECO:0007669"/>
    <property type="project" value="UniProtKB-KW"/>
</dbReference>
<accession>A0A2S7N1X1</accession>
<keyword evidence="1" id="KW-0805">Transcription regulation</keyword>
<dbReference type="OrthoDB" id="574518at2"/>
<dbReference type="PROSITE" id="PS50949">
    <property type="entry name" value="HTH_GNTR"/>
    <property type="match status" value="1"/>
</dbReference>